<dbReference type="Proteomes" id="UP000321248">
    <property type="component" value="Unassembled WGS sequence"/>
</dbReference>
<protein>
    <submittedName>
        <fullName evidence="3">Uncharacterized protein</fullName>
    </submittedName>
</protein>
<name>A0A5C8KH23_9GAMM</name>
<evidence type="ECO:0000256" key="1">
    <source>
        <dbReference type="SAM" id="MobiDB-lite"/>
    </source>
</evidence>
<feature type="signal peptide" evidence="2">
    <location>
        <begin position="1"/>
        <end position="48"/>
    </location>
</feature>
<keyword evidence="2" id="KW-0732">Signal</keyword>
<evidence type="ECO:0000313" key="3">
    <source>
        <dbReference type="EMBL" id="TXK59156.1"/>
    </source>
</evidence>
<gene>
    <name evidence="3" type="ORF">FU658_13620</name>
</gene>
<dbReference type="AlphaFoldDB" id="A0A5C8KH23"/>
<evidence type="ECO:0000313" key="4">
    <source>
        <dbReference type="Proteomes" id="UP000321248"/>
    </source>
</evidence>
<accession>A0A5C8KH23</accession>
<comment type="caution">
    <text evidence="3">The sequence shown here is derived from an EMBL/GenBank/DDBJ whole genome shotgun (WGS) entry which is preliminary data.</text>
</comment>
<dbReference type="EMBL" id="VRTS01000013">
    <property type="protein sequence ID" value="TXK59156.1"/>
    <property type="molecule type" value="Genomic_DNA"/>
</dbReference>
<feature type="chain" id="PRO_5023047633" evidence="2">
    <location>
        <begin position="49"/>
        <end position="483"/>
    </location>
</feature>
<keyword evidence="4" id="KW-1185">Reference proteome</keyword>
<reference evidence="3 4" key="1">
    <citation type="submission" date="2019-08" db="EMBL/GenBank/DDBJ databases">
        <authorList>
            <person name="Karlyshev A.V."/>
        </authorList>
    </citation>
    <scope>NUCLEOTIDE SEQUENCE [LARGE SCALE GENOMIC DNA]</scope>
    <source>
        <strain evidence="3 4">Alg18-2.2</strain>
    </source>
</reference>
<sequence length="483" mass="52857">MPTILDPLKPGFSHGLDNAQSMPKILPLPRLSSAAALAAMLLVAPVHAENEPTLAAAELVIPALLTGPGYRVEPQVQVTGYQARFVLHTDWGRLEAESAEMLAIRISEIPAMDAVFTAEITGLVAQSAQNAAMAPVRAIGQVVTHPIDSLIGLPVGAVRFFGEGVTKWGRRAKRLGDQIDDRISHDGDPYRDPEGPMGATRAEVDPTERAWWEKPRRELVRAVRGEISYRRSRLELAQKLGVDPYTSNPILNERLDRLAWMTSTGAFATRQLVSVATAGFAETLGYTQDVERLVLREVPEDLAQRNHDVLSLHCSDEDLLERFVRHRAFTPTLQTAFTEELDALRPRTGCEALLETALMAGSEIEARFVLNALRLVRHYGGDAAIGGHVRSHGATLAYLTEGGEFLLPVPVDVLSWTPQIEAWFDRALLSGHDNPTLLVSGRISNEAQRQLTRRNWNQVAHVPYPGAPPYPASPSAPAGLAPR</sequence>
<feature type="region of interest" description="Disordered" evidence="1">
    <location>
        <begin position="180"/>
        <end position="203"/>
    </location>
</feature>
<organism evidence="3 4">
    <name type="scientific">Alkalisalibacterium limincola</name>
    <dbReference type="NCBI Taxonomy" id="2699169"/>
    <lineage>
        <taxon>Bacteria</taxon>
        <taxon>Pseudomonadati</taxon>
        <taxon>Pseudomonadota</taxon>
        <taxon>Gammaproteobacteria</taxon>
        <taxon>Lysobacterales</taxon>
        <taxon>Lysobacteraceae</taxon>
        <taxon>Alkalisalibacterium</taxon>
    </lineage>
</organism>
<proteinExistence type="predicted"/>
<dbReference type="RefSeq" id="WP_147892579.1">
    <property type="nucleotide sequence ID" value="NZ_VRTS01000013.1"/>
</dbReference>
<evidence type="ECO:0000256" key="2">
    <source>
        <dbReference type="SAM" id="SignalP"/>
    </source>
</evidence>
<feature type="compositionally biased region" description="Pro residues" evidence="1">
    <location>
        <begin position="465"/>
        <end position="474"/>
    </location>
</feature>
<feature type="compositionally biased region" description="Basic and acidic residues" evidence="1">
    <location>
        <begin position="180"/>
        <end position="194"/>
    </location>
</feature>
<dbReference type="OrthoDB" id="179504at2"/>
<feature type="region of interest" description="Disordered" evidence="1">
    <location>
        <begin position="464"/>
        <end position="483"/>
    </location>
</feature>